<feature type="active site" description="Proton acceptor" evidence="8">
    <location>
        <position position="180"/>
    </location>
</feature>
<evidence type="ECO:0000256" key="9">
    <source>
        <dbReference type="PIRSR" id="PIRSR000102-3"/>
    </source>
</evidence>
<feature type="domain" description="Lactate/malate dehydrogenase C-terminal" evidence="12">
    <location>
        <begin position="150"/>
        <end position="313"/>
    </location>
</feature>
<dbReference type="InterPro" id="IPR015955">
    <property type="entry name" value="Lactate_DH/Glyco_Ohase_4_C"/>
</dbReference>
<evidence type="ECO:0000256" key="4">
    <source>
        <dbReference type="ARBA" id="ARBA00023002"/>
    </source>
</evidence>
<dbReference type="Gene3D" id="3.90.110.10">
    <property type="entry name" value="Lactate dehydrogenase/glycoside hydrolase, family 4, C-terminal"/>
    <property type="match status" value="1"/>
</dbReference>
<accession>A0A1H6WQK4</accession>
<dbReference type="GO" id="GO:0004459">
    <property type="term" value="F:L-lactate dehydrogenase (NAD+) activity"/>
    <property type="evidence" value="ECO:0007669"/>
    <property type="project" value="UniProtKB-UniRule"/>
</dbReference>
<evidence type="ECO:0000256" key="5">
    <source>
        <dbReference type="ARBA" id="ARBA00023027"/>
    </source>
</evidence>
<name>A0A1H6WQK4_9FIRM</name>
<dbReference type="EMBL" id="FNZK01000004">
    <property type="protein sequence ID" value="SEJ19309.1"/>
    <property type="molecule type" value="Genomic_DNA"/>
</dbReference>
<dbReference type="InterPro" id="IPR036291">
    <property type="entry name" value="NAD(P)-bd_dom_sf"/>
</dbReference>
<sequence length="318" mass="34317">MIKKNKIAIIGLGHVGSAVLARAIACQLAPEIVCIDTDEKKAHGEALDASHSTPCTYLPGIKVYSGGFEECKDASIIICSGGPSIIPGEKLDRLILAERNVKVIGDIMAEVTRYTRDAIFIMITNPLDVTTYLAATKFDYPAGKLFGTGTTLETLRFKRILADHYNVDAKDVQGYMLGEHGNSAFPAWSMVNIGGIPVDQLDSYFETKKPLDKDKLAADVVQTAYDVLMSKGWTNTGIAMGACRLAKAVLFNEHCITPVSTPLQGEYGLTDVALSLPSLITENGVQKRLAIHLSDKELKNLHASADSIKAVLKASHLI</sequence>
<dbReference type="RefSeq" id="WP_019552415.1">
    <property type="nucleotide sequence ID" value="NZ_FNZK01000004.1"/>
</dbReference>
<dbReference type="Pfam" id="PF00056">
    <property type="entry name" value="Ldh_1_N"/>
    <property type="match status" value="1"/>
</dbReference>
<feature type="binding site" evidence="9">
    <location>
        <begin position="123"/>
        <end position="125"/>
    </location>
    <ligand>
        <name>NAD(+)</name>
        <dbReference type="ChEBI" id="CHEBI:57540"/>
    </ligand>
</feature>
<dbReference type="UniPathway" id="UPA00554">
    <property type="reaction ID" value="UER00611"/>
</dbReference>
<keyword evidence="14" id="KW-1185">Reference proteome</keyword>
<evidence type="ECO:0000256" key="1">
    <source>
        <dbReference type="ARBA" id="ARBA00004843"/>
    </source>
</evidence>
<evidence type="ECO:0000256" key="6">
    <source>
        <dbReference type="ARBA" id="ARBA00049258"/>
    </source>
</evidence>
<feature type="binding site" evidence="9">
    <location>
        <position position="100"/>
    </location>
    <ligand>
        <name>NAD(+)</name>
        <dbReference type="ChEBI" id="CHEBI:57540"/>
    </ligand>
</feature>
<dbReference type="InterPro" id="IPR011304">
    <property type="entry name" value="L-lactate_DH"/>
</dbReference>
<dbReference type="NCBIfam" id="TIGR01771">
    <property type="entry name" value="L-LDH-NAD"/>
    <property type="match status" value="1"/>
</dbReference>
<dbReference type="Proteomes" id="UP000199662">
    <property type="component" value="Unassembled WGS sequence"/>
</dbReference>
<dbReference type="InterPro" id="IPR018177">
    <property type="entry name" value="L-lactate_DH_AS"/>
</dbReference>
<dbReference type="PIRSF" id="PIRSF000102">
    <property type="entry name" value="Lac_mal_DH"/>
    <property type="match status" value="1"/>
</dbReference>
<dbReference type="EC" id="1.1.1.27" evidence="3 7"/>
<dbReference type="PANTHER" id="PTHR43128:SF16">
    <property type="entry name" value="L-LACTATE DEHYDROGENASE"/>
    <property type="match status" value="1"/>
</dbReference>
<comment type="pathway">
    <text evidence="1">Fermentation; pyruvate fermentation to lactate; (S)-lactate from pyruvate: step 1/1.</text>
</comment>
<evidence type="ECO:0000256" key="3">
    <source>
        <dbReference type="ARBA" id="ARBA00012967"/>
    </source>
</evidence>
<comment type="similarity">
    <text evidence="2">Belongs to the LDH/MDH superfamily. LDH family.</text>
</comment>
<gene>
    <name evidence="13" type="ORF">SAMN05660742_104109</name>
</gene>
<dbReference type="GO" id="GO:0006096">
    <property type="term" value="P:glycolytic process"/>
    <property type="evidence" value="ECO:0007669"/>
    <property type="project" value="UniProtKB-UniRule"/>
</dbReference>
<dbReference type="PANTHER" id="PTHR43128">
    <property type="entry name" value="L-2-HYDROXYCARBOXYLATE DEHYDROGENASE (NAD(P)(+))"/>
    <property type="match status" value="1"/>
</dbReference>
<evidence type="ECO:0000259" key="11">
    <source>
        <dbReference type="Pfam" id="PF00056"/>
    </source>
</evidence>
<feature type="binding site" evidence="9">
    <location>
        <begin position="11"/>
        <end position="16"/>
    </location>
    <ligand>
        <name>NAD(+)</name>
        <dbReference type="ChEBI" id="CHEBI:57540"/>
    </ligand>
</feature>
<evidence type="ECO:0000256" key="10">
    <source>
        <dbReference type="RuleBase" id="RU003369"/>
    </source>
</evidence>
<comment type="catalytic activity">
    <reaction evidence="6">
        <text>(S)-lactate + NAD(+) = pyruvate + NADH + H(+)</text>
        <dbReference type="Rhea" id="RHEA:23444"/>
        <dbReference type="ChEBI" id="CHEBI:15361"/>
        <dbReference type="ChEBI" id="CHEBI:15378"/>
        <dbReference type="ChEBI" id="CHEBI:16651"/>
        <dbReference type="ChEBI" id="CHEBI:57540"/>
        <dbReference type="ChEBI" id="CHEBI:57945"/>
        <dbReference type="EC" id="1.1.1.27"/>
    </reaction>
</comment>
<dbReference type="SUPFAM" id="SSF56327">
    <property type="entry name" value="LDH C-terminal domain-like"/>
    <property type="match status" value="1"/>
</dbReference>
<keyword evidence="5 9" id="KW-0520">NAD</keyword>
<organism evidence="13 14">
    <name type="scientific">Propionispira arboris</name>
    <dbReference type="NCBI Taxonomy" id="84035"/>
    <lineage>
        <taxon>Bacteria</taxon>
        <taxon>Bacillati</taxon>
        <taxon>Bacillota</taxon>
        <taxon>Negativicutes</taxon>
        <taxon>Selenomonadales</taxon>
        <taxon>Selenomonadaceae</taxon>
        <taxon>Propionispira</taxon>
    </lineage>
</organism>
<dbReference type="STRING" id="84035.SAMN05660742_104109"/>
<dbReference type="InterPro" id="IPR001236">
    <property type="entry name" value="Lactate/malate_DH_N"/>
</dbReference>
<feature type="domain" description="Lactate/malate dehydrogenase N-terminal" evidence="11">
    <location>
        <begin position="6"/>
        <end position="147"/>
    </location>
</feature>
<dbReference type="InterPro" id="IPR022383">
    <property type="entry name" value="Lactate/malate_DH_C"/>
</dbReference>
<evidence type="ECO:0000313" key="14">
    <source>
        <dbReference type="Proteomes" id="UP000199662"/>
    </source>
</evidence>
<dbReference type="PRINTS" id="PR00086">
    <property type="entry name" value="LLDHDRGNASE"/>
</dbReference>
<evidence type="ECO:0000259" key="12">
    <source>
        <dbReference type="Pfam" id="PF02866"/>
    </source>
</evidence>
<evidence type="ECO:0000313" key="13">
    <source>
        <dbReference type="EMBL" id="SEJ19309.1"/>
    </source>
</evidence>
<dbReference type="AlphaFoldDB" id="A0A1H6WQK4"/>
<dbReference type="SUPFAM" id="SSF51735">
    <property type="entry name" value="NAD(P)-binding Rossmann-fold domains"/>
    <property type="match status" value="1"/>
</dbReference>
<proteinExistence type="inferred from homology"/>
<evidence type="ECO:0000256" key="7">
    <source>
        <dbReference type="NCBIfam" id="TIGR01771"/>
    </source>
</evidence>
<dbReference type="Gene3D" id="3.40.50.720">
    <property type="entry name" value="NAD(P)-binding Rossmann-like Domain"/>
    <property type="match status" value="1"/>
</dbReference>
<feature type="binding site" evidence="9">
    <location>
        <position position="36"/>
    </location>
    <ligand>
        <name>NAD(+)</name>
        <dbReference type="ChEBI" id="CHEBI:57540"/>
    </ligand>
</feature>
<dbReference type="GO" id="GO:0005737">
    <property type="term" value="C:cytoplasm"/>
    <property type="evidence" value="ECO:0007669"/>
    <property type="project" value="UniProtKB-UniRule"/>
</dbReference>
<keyword evidence="4 10" id="KW-0560">Oxidoreductase</keyword>
<dbReference type="Pfam" id="PF02866">
    <property type="entry name" value="Ldh_1_C"/>
    <property type="match status" value="1"/>
</dbReference>
<reference evidence="13 14" key="1">
    <citation type="submission" date="2016-10" db="EMBL/GenBank/DDBJ databases">
        <authorList>
            <person name="de Groot N.N."/>
        </authorList>
    </citation>
    <scope>NUCLEOTIDE SEQUENCE [LARGE SCALE GENOMIC DNA]</scope>
    <source>
        <strain evidence="13 14">DSM 2179</strain>
    </source>
</reference>
<dbReference type="GO" id="GO:0006089">
    <property type="term" value="P:lactate metabolic process"/>
    <property type="evidence" value="ECO:0007669"/>
    <property type="project" value="TreeGrafter"/>
</dbReference>
<protein>
    <recommendedName>
        <fullName evidence="3 7">L-lactate dehydrogenase</fullName>
        <ecNumber evidence="3 7">1.1.1.27</ecNumber>
    </recommendedName>
</protein>
<dbReference type="InterPro" id="IPR001557">
    <property type="entry name" value="L-lactate/malate_DH"/>
</dbReference>
<evidence type="ECO:0000256" key="8">
    <source>
        <dbReference type="PIRSR" id="PIRSR000102-1"/>
    </source>
</evidence>
<evidence type="ECO:0000256" key="2">
    <source>
        <dbReference type="ARBA" id="ARBA00006054"/>
    </source>
</evidence>
<dbReference type="PROSITE" id="PS00064">
    <property type="entry name" value="L_LDH"/>
    <property type="match status" value="1"/>
</dbReference>